<proteinExistence type="predicted"/>
<evidence type="ECO:0000313" key="1">
    <source>
        <dbReference type="EMBL" id="CAA9225610.1"/>
    </source>
</evidence>
<dbReference type="AlphaFoldDB" id="A0A6J4HIC1"/>
<protein>
    <submittedName>
        <fullName evidence="1">Uncharacterized protein</fullName>
    </submittedName>
</protein>
<sequence>MPSEATSHLPSGLFRQFRKVNSTNFGFIGFSEVRPQDRA</sequence>
<accession>A0A6J4HIC1</accession>
<reference evidence="1" key="1">
    <citation type="submission" date="2020-02" db="EMBL/GenBank/DDBJ databases">
        <authorList>
            <person name="Meier V. D."/>
        </authorList>
    </citation>
    <scope>NUCLEOTIDE SEQUENCE</scope>
    <source>
        <strain evidence="1">AVDCRST_MAG93</strain>
    </source>
</reference>
<organism evidence="1">
    <name type="scientific">uncultured Chloroflexia bacterium</name>
    <dbReference type="NCBI Taxonomy" id="1672391"/>
    <lineage>
        <taxon>Bacteria</taxon>
        <taxon>Bacillati</taxon>
        <taxon>Chloroflexota</taxon>
        <taxon>Chloroflexia</taxon>
        <taxon>environmental samples</taxon>
    </lineage>
</organism>
<name>A0A6J4HIC1_9CHLR</name>
<gene>
    <name evidence="1" type="ORF">AVDCRST_MAG93-647</name>
</gene>
<dbReference type="EMBL" id="CADCTR010000209">
    <property type="protein sequence ID" value="CAA9225610.1"/>
    <property type="molecule type" value="Genomic_DNA"/>
</dbReference>